<reference evidence="10 11" key="1">
    <citation type="submission" date="2017-11" db="EMBL/GenBank/DDBJ databases">
        <title>Evolution of Phototrophy in the Chloroflexi Phylum Driven by Horizontal Gene Transfer.</title>
        <authorList>
            <person name="Ward L.M."/>
            <person name="Hemp J."/>
            <person name="Shih P.M."/>
            <person name="Mcglynn S.E."/>
            <person name="Fischer W."/>
        </authorList>
    </citation>
    <scope>NUCLEOTIDE SEQUENCE [LARGE SCALE GENOMIC DNA]</scope>
    <source>
        <strain evidence="10">CP2_2F</strain>
    </source>
</reference>
<dbReference type="CDD" id="cd06550">
    <property type="entry name" value="TM_ABC_iron-siderophores_like"/>
    <property type="match status" value="1"/>
</dbReference>
<keyword evidence="3 8" id="KW-0813">Transport</keyword>
<feature type="transmembrane region" description="Helical" evidence="9">
    <location>
        <begin position="208"/>
        <end position="225"/>
    </location>
</feature>
<keyword evidence="4" id="KW-1003">Cell membrane</keyword>
<feature type="transmembrane region" description="Helical" evidence="9">
    <location>
        <begin position="237"/>
        <end position="256"/>
    </location>
</feature>
<feature type="transmembrane region" description="Helical" evidence="9">
    <location>
        <begin position="262"/>
        <end position="282"/>
    </location>
</feature>
<dbReference type="Gene3D" id="1.10.3470.10">
    <property type="entry name" value="ABC transporter involved in vitamin B12 uptake, BtuC"/>
    <property type="match status" value="1"/>
</dbReference>
<name>A0A2M8P344_9CHLR</name>
<comment type="similarity">
    <text evidence="2 8">Belongs to the ABC-3 integral membrane protein family.</text>
</comment>
<dbReference type="EMBL" id="PGTK01000002">
    <property type="protein sequence ID" value="PJF31967.1"/>
    <property type="molecule type" value="Genomic_DNA"/>
</dbReference>
<feature type="transmembrane region" description="Helical" evidence="9">
    <location>
        <begin position="73"/>
        <end position="93"/>
    </location>
</feature>
<dbReference type="InterPro" id="IPR037294">
    <property type="entry name" value="ABC_BtuC-like"/>
</dbReference>
<feature type="transmembrane region" description="Helical" evidence="9">
    <location>
        <begin position="105"/>
        <end position="122"/>
    </location>
</feature>
<dbReference type="GO" id="GO:0055085">
    <property type="term" value="P:transmembrane transport"/>
    <property type="evidence" value="ECO:0007669"/>
    <property type="project" value="InterPro"/>
</dbReference>
<keyword evidence="6 9" id="KW-1133">Transmembrane helix</keyword>
<dbReference type="GO" id="GO:0071281">
    <property type="term" value="P:cellular response to iron ion"/>
    <property type="evidence" value="ECO:0007669"/>
    <property type="project" value="UniProtKB-ARBA"/>
</dbReference>
<dbReference type="FunFam" id="1.10.3470.10:FF:000003">
    <property type="entry name" value="Iron ABC transporter permease SitD"/>
    <property type="match status" value="1"/>
</dbReference>
<evidence type="ECO:0000313" key="11">
    <source>
        <dbReference type="Proteomes" id="UP000228921"/>
    </source>
</evidence>
<evidence type="ECO:0000256" key="6">
    <source>
        <dbReference type="ARBA" id="ARBA00022989"/>
    </source>
</evidence>
<evidence type="ECO:0000256" key="4">
    <source>
        <dbReference type="ARBA" id="ARBA00022475"/>
    </source>
</evidence>
<gene>
    <name evidence="10" type="ORF">CUN51_02025</name>
</gene>
<evidence type="ECO:0000256" key="3">
    <source>
        <dbReference type="ARBA" id="ARBA00022448"/>
    </source>
</evidence>
<dbReference type="PANTHER" id="PTHR30477:SF3">
    <property type="entry name" value="METAL TRANSPORT SYSTEM MEMBRANE PROTEIN CT_069-RELATED"/>
    <property type="match status" value="1"/>
</dbReference>
<keyword evidence="7 9" id="KW-0472">Membrane</keyword>
<accession>A0A2M8P344</accession>
<comment type="caution">
    <text evidence="10">The sequence shown here is derived from an EMBL/GenBank/DDBJ whole genome shotgun (WGS) entry which is preliminary data.</text>
</comment>
<evidence type="ECO:0000256" key="2">
    <source>
        <dbReference type="ARBA" id="ARBA00008034"/>
    </source>
</evidence>
<feature type="transmembrane region" description="Helical" evidence="9">
    <location>
        <begin position="20"/>
        <end position="42"/>
    </location>
</feature>
<organism evidence="10 11">
    <name type="scientific">Candidatus Thermofonsia Clade 1 bacterium</name>
    <dbReference type="NCBI Taxonomy" id="2364210"/>
    <lineage>
        <taxon>Bacteria</taxon>
        <taxon>Bacillati</taxon>
        <taxon>Chloroflexota</taxon>
        <taxon>Candidatus Thermofontia</taxon>
        <taxon>Candidatus Thermofonsia Clade 1</taxon>
    </lineage>
</organism>
<evidence type="ECO:0000256" key="7">
    <source>
        <dbReference type="ARBA" id="ARBA00023136"/>
    </source>
</evidence>
<feature type="transmembrane region" description="Helical" evidence="9">
    <location>
        <begin position="149"/>
        <end position="167"/>
    </location>
</feature>
<keyword evidence="5 8" id="KW-0812">Transmembrane</keyword>
<evidence type="ECO:0000313" key="10">
    <source>
        <dbReference type="EMBL" id="PJF31967.1"/>
    </source>
</evidence>
<dbReference type="PANTHER" id="PTHR30477">
    <property type="entry name" value="ABC-TRANSPORTER METAL-BINDING PROTEIN"/>
    <property type="match status" value="1"/>
</dbReference>
<dbReference type="Pfam" id="PF00950">
    <property type="entry name" value="ABC-3"/>
    <property type="match status" value="1"/>
</dbReference>
<evidence type="ECO:0000256" key="9">
    <source>
        <dbReference type="SAM" id="Phobius"/>
    </source>
</evidence>
<dbReference type="Proteomes" id="UP000228921">
    <property type="component" value="Unassembled WGS sequence"/>
</dbReference>
<sequence>MALGVPLSIAFGVQYDYTLTGVALGGALLGILCGMTGTFAVLRRQSLIGDTLSHAALPGVVLAFLLFGRESFALLMGAALTGGLGVLMVNWLVSTTRLKQDGAMGIVLAAFFAVGIALLSYIQGRLGASQAGLDKFIFGQAAAIIERDVAILGIACLLIGALLYAFWKEFKLLTFDPDFARAAGLPIARLNALLTGAMVAVIVLGLQLAGAILMVGLLIAPAAAARQWTRRLEQMIVLAMLFGAFSGSAGAVLSAIERGLPTGPLMIVVACALVLVSILFAPQRGVLWQIGRQQCAKSEAS</sequence>
<comment type="subcellular location">
    <subcellularLocation>
        <location evidence="1 8">Cell membrane</location>
        <topology evidence="1 8">Multi-pass membrane protein</topology>
    </subcellularLocation>
</comment>
<dbReference type="AlphaFoldDB" id="A0A2M8P344"/>
<evidence type="ECO:0000256" key="1">
    <source>
        <dbReference type="ARBA" id="ARBA00004651"/>
    </source>
</evidence>
<proteinExistence type="inferred from homology"/>
<evidence type="ECO:0000256" key="5">
    <source>
        <dbReference type="ARBA" id="ARBA00022692"/>
    </source>
</evidence>
<dbReference type="GO" id="GO:0043190">
    <property type="term" value="C:ATP-binding cassette (ABC) transporter complex"/>
    <property type="evidence" value="ECO:0007669"/>
    <property type="project" value="InterPro"/>
</dbReference>
<dbReference type="SUPFAM" id="SSF81345">
    <property type="entry name" value="ABC transporter involved in vitamin B12 uptake, BtuC"/>
    <property type="match status" value="1"/>
</dbReference>
<dbReference type="InterPro" id="IPR001626">
    <property type="entry name" value="ABC_TroCD"/>
</dbReference>
<dbReference type="GO" id="GO:0010043">
    <property type="term" value="P:response to zinc ion"/>
    <property type="evidence" value="ECO:0007669"/>
    <property type="project" value="TreeGrafter"/>
</dbReference>
<protein>
    <submittedName>
        <fullName evidence="10">Zinc transporter</fullName>
    </submittedName>
</protein>
<evidence type="ECO:0000256" key="8">
    <source>
        <dbReference type="RuleBase" id="RU003943"/>
    </source>
</evidence>